<dbReference type="Pfam" id="PF00561">
    <property type="entry name" value="Abhydrolase_1"/>
    <property type="match status" value="1"/>
</dbReference>
<comment type="caution">
    <text evidence="3">The sequence shown here is derived from an EMBL/GenBank/DDBJ whole genome shotgun (WGS) entry which is preliminary data.</text>
</comment>
<dbReference type="PANTHER" id="PTHR43194">
    <property type="entry name" value="HYDROLASE ALPHA/BETA FOLD FAMILY"/>
    <property type="match status" value="1"/>
</dbReference>
<dbReference type="InterPro" id="IPR000073">
    <property type="entry name" value="AB_hydrolase_1"/>
</dbReference>
<dbReference type="GO" id="GO:0016787">
    <property type="term" value="F:hydrolase activity"/>
    <property type="evidence" value="ECO:0007669"/>
    <property type="project" value="UniProtKB-KW"/>
</dbReference>
<accession>A0A9X4LYC9</accession>
<evidence type="ECO:0000256" key="1">
    <source>
        <dbReference type="SAM" id="MobiDB-lite"/>
    </source>
</evidence>
<dbReference type="InterPro" id="IPR050228">
    <property type="entry name" value="Carboxylesterase_BioH"/>
</dbReference>
<dbReference type="RefSeq" id="WP_332519118.1">
    <property type="nucleotide sequence ID" value="NZ_JANRHA010000001.1"/>
</dbReference>
<proteinExistence type="predicted"/>
<protein>
    <submittedName>
        <fullName evidence="3">Alpha/beta hydrolase</fullName>
    </submittedName>
</protein>
<feature type="domain" description="AB hydrolase-1" evidence="2">
    <location>
        <begin position="40"/>
        <end position="289"/>
    </location>
</feature>
<dbReference type="SUPFAM" id="SSF53474">
    <property type="entry name" value="alpha/beta-Hydrolases"/>
    <property type="match status" value="1"/>
</dbReference>
<organism evidence="3 4">
    <name type="scientific">Speluncibacter jeojiensis</name>
    <dbReference type="NCBI Taxonomy" id="2710754"/>
    <lineage>
        <taxon>Bacteria</taxon>
        <taxon>Bacillati</taxon>
        <taxon>Actinomycetota</taxon>
        <taxon>Actinomycetes</taxon>
        <taxon>Mycobacteriales</taxon>
        <taxon>Speluncibacteraceae</taxon>
        <taxon>Speluncibacter</taxon>
    </lineage>
</organism>
<dbReference type="EMBL" id="JANRHA010000001">
    <property type="protein sequence ID" value="MDG3013514.1"/>
    <property type="molecule type" value="Genomic_DNA"/>
</dbReference>
<dbReference type="AlphaFoldDB" id="A0A9X4LYC9"/>
<keyword evidence="4" id="KW-1185">Reference proteome</keyword>
<dbReference type="InterPro" id="IPR029058">
    <property type="entry name" value="AB_hydrolase_fold"/>
</dbReference>
<evidence type="ECO:0000313" key="3">
    <source>
        <dbReference type="EMBL" id="MDG3013514.1"/>
    </source>
</evidence>
<evidence type="ECO:0000259" key="2">
    <source>
        <dbReference type="Pfam" id="PF00561"/>
    </source>
</evidence>
<dbReference type="Gene3D" id="3.40.50.1820">
    <property type="entry name" value="alpha/beta hydrolase"/>
    <property type="match status" value="1"/>
</dbReference>
<dbReference type="PANTHER" id="PTHR43194:SF2">
    <property type="entry name" value="PEROXISOMAL MEMBRANE PROTEIN LPX1"/>
    <property type="match status" value="1"/>
</dbReference>
<name>A0A9X4LYC9_9ACTN</name>
<feature type="region of interest" description="Disordered" evidence="1">
    <location>
        <begin position="1"/>
        <end position="20"/>
    </location>
</feature>
<dbReference type="Proteomes" id="UP001152755">
    <property type="component" value="Unassembled WGS sequence"/>
</dbReference>
<reference evidence="3" key="1">
    <citation type="submission" date="2022-08" db="EMBL/GenBank/DDBJ databases">
        <title>Genome analysis of Corynebacteriales strain.</title>
        <authorList>
            <person name="Lee S.D."/>
        </authorList>
    </citation>
    <scope>NUCLEOTIDE SEQUENCE</scope>
    <source>
        <strain evidence="3">D3-21</strain>
    </source>
</reference>
<sequence>MTSNRCTLDPVPRRSTVPADDGVPLAVQEFGDRDAPVVAVFVHGHCLRAESWAFLRAHLAGLWGDGVRMVFYDQRGHGESGAAPTATYTIDQLGRDLGAVVRTISGDRQVVLVGHSMGGMAVLSYVHQHPEVVGDRVVGIGMIASAADGVADRGLGRLLLSPAVTAFRAAVQRAPRTMERSKRATRRLGTSLVRVAAFGNQRVAGRVATLAAAMVNETSVVTMSGFIGSLIGFDERHALTLVAGIPALVLCGSADLMTPFEHSASMAAALPGAELVRISGAGHSVILERAEEVAWAVAGLVARVGAGVGGAANGPAPGCAGIRPADLAAV</sequence>
<gene>
    <name evidence="3" type="ORF">NVS88_02960</name>
</gene>
<evidence type="ECO:0000313" key="4">
    <source>
        <dbReference type="Proteomes" id="UP001152755"/>
    </source>
</evidence>
<keyword evidence="3" id="KW-0378">Hydrolase</keyword>